<comment type="similarity">
    <text evidence="3">Belongs to the peptidase M28 family. M28B subfamily.</text>
</comment>
<evidence type="ECO:0000256" key="10">
    <source>
        <dbReference type="ARBA" id="ARBA00022723"/>
    </source>
</evidence>
<dbReference type="Pfam" id="PF04253">
    <property type="entry name" value="TFR_dimer"/>
    <property type="match status" value="1"/>
</dbReference>
<evidence type="ECO:0000259" key="33">
    <source>
        <dbReference type="Pfam" id="PF04253"/>
    </source>
</evidence>
<dbReference type="FunFam" id="3.40.630.10:FF:000009">
    <property type="entry name" value="N-acetylated-alpha-linked acidic dipeptidase 2"/>
    <property type="match status" value="1"/>
</dbReference>
<dbReference type="HOGENOM" id="CLU_005688_3_2_1"/>
<evidence type="ECO:0000256" key="27">
    <source>
        <dbReference type="ARBA" id="ARBA00079527"/>
    </source>
</evidence>
<reference evidence="36" key="3">
    <citation type="submission" date="2015-06" db="UniProtKB">
        <authorList>
            <consortium name="EnsemblMetazoa"/>
        </authorList>
    </citation>
    <scope>IDENTIFICATION</scope>
</reference>
<keyword evidence="12" id="KW-0862">Zinc</keyword>
<dbReference type="STRING" id="283909.R7V201"/>
<dbReference type="PANTHER" id="PTHR10404:SF77">
    <property type="entry name" value="GLUTAMATE CARBOXYPEPTIDASE 2 HOMOLOG"/>
    <property type="match status" value="1"/>
</dbReference>
<evidence type="ECO:0000256" key="6">
    <source>
        <dbReference type="ARBA" id="ARBA00022553"/>
    </source>
</evidence>
<keyword evidence="5" id="KW-1003">Cell membrane</keyword>
<dbReference type="InterPro" id="IPR007365">
    <property type="entry name" value="TFR-like_dimer_dom"/>
</dbReference>
<reference evidence="37" key="1">
    <citation type="submission" date="2012-12" db="EMBL/GenBank/DDBJ databases">
        <authorList>
            <person name="Hellsten U."/>
            <person name="Grimwood J."/>
            <person name="Chapman J.A."/>
            <person name="Shapiro H."/>
            <person name="Aerts A."/>
            <person name="Otillar R.P."/>
            <person name="Terry A.Y."/>
            <person name="Boore J.L."/>
            <person name="Simakov O."/>
            <person name="Marletaz F."/>
            <person name="Cho S.-J."/>
            <person name="Edsinger-Gonzales E."/>
            <person name="Havlak P."/>
            <person name="Kuo D.-H."/>
            <person name="Larsson T."/>
            <person name="Lv J."/>
            <person name="Arendt D."/>
            <person name="Savage R."/>
            <person name="Osoegawa K."/>
            <person name="de Jong P."/>
            <person name="Lindberg D.R."/>
            <person name="Seaver E.C."/>
            <person name="Weisblat D.A."/>
            <person name="Putnam N.H."/>
            <person name="Grigoriev I.V."/>
            <person name="Rokhsar D.S."/>
        </authorList>
    </citation>
    <scope>NUCLEOTIDE SEQUENCE</scope>
    <source>
        <strain evidence="37">I ESC-2004</strain>
    </source>
</reference>
<evidence type="ECO:0000256" key="14">
    <source>
        <dbReference type="ARBA" id="ARBA00022968"/>
    </source>
</evidence>
<dbReference type="GO" id="GO:0006508">
    <property type="term" value="P:proteolysis"/>
    <property type="evidence" value="ECO:0007669"/>
    <property type="project" value="UniProtKB-KW"/>
</dbReference>
<gene>
    <name evidence="35" type="ORF">CAPTEDRAFT_201615</name>
</gene>
<evidence type="ECO:0000256" key="13">
    <source>
        <dbReference type="ARBA" id="ARBA00022837"/>
    </source>
</evidence>
<evidence type="ECO:0000256" key="23">
    <source>
        <dbReference type="ARBA" id="ARBA00066561"/>
    </source>
</evidence>
<keyword evidence="18" id="KW-0472">Membrane</keyword>
<dbReference type="GO" id="GO:0046872">
    <property type="term" value="F:metal ion binding"/>
    <property type="evidence" value="ECO:0007669"/>
    <property type="project" value="UniProtKB-KW"/>
</dbReference>
<evidence type="ECO:0000256" key="1">
    <source>
        <dbReference type="ARBA" id="ARBA00001947"/>
    </source>
</evidence>
<dbReference type="Pfam" id="PF04389">
    <property type="entry name" value="Peptidase_M28"/>
    <property type="match status" value="1"/>
</dbReference>
<keyword evidence="16" id="KW-0224">Dipeptidase</keyword>
<evidence type="ECO:0000256" key="31">
    <source>
        <dbReference type="ARBA" id="ARBA00082320"/>
    </source>
</evidence>
<evidence type="ECO:0000256" key="3">
    <source>
        <dbReference type="ARBA" id="ARBA00005634"/>
    </source>
</evidence>
<evidence type="ECO:0000313" key="35">
    <source>
        <dbReference type="EMBL" id="ELU12569.1"/>
    </source>
</evidence>
<evidence type="ECO:0000256" key="4">
    <source>
        <dbReference type="ARBA" id="ARBA00011738"/>
    </source>
</evidence>
<evidence type="ECO:0000256" key="25">
    <source>
        <dbReference type="ARBA" id="ARBA00075140"/>
    </source>
</evidence>
<evidence type="ECO:0000256" key="5">
    <source>
        <dbReference type="ARBA" id="ARBA00022475"/>
    </source>
</evidence>
<evidence type="ECO:0000256" key="18">
    <source>
        <dbReference type="ARBA" id="ARBA00023136"/>
    </source>
</evidence>
<keyword evidence="7" id="KW-0121">Carboxypeptidase</keyword>
<keyword evidence="17" id="KW-0482">Metalloprotease</keyword>
<evidence type="ECO:0000256" key="19">
    <source>
        <dbReference type="ARBA" id="ARBA00023180"/>
    </source>
</evidence>
<keyword evidence="37" id="KW-1185">Reference proteome</keyword>
<evidence type="ECO:0000256" key="22">
    <source>
        <dbReference type="ARBA" id="ARBA00056370"/>
    </source>
</evidence>
<dbReference type="Proteomes" id="UP000014760">
    <property type="component" value="Unassembled WGS sequence"/>
</dbReference>
<dbReference type="InterPro" id="IPR046450">
    <property type="entry name" value="PA_dom_sf"/>
</dbReference>
<evidence type="ECO:0000256" key="9">
    <source>
        <dbReference type="ARBA" id="ARBA00022692"/>
    </source>
</evidence>
<evidence type="ECO:0000256" key="24">
    <source>
        <dbReference type="ARBA" id="ARBA00070473"/>
    </source>
</evidence>
<dbReference type="Gene3D" id="1.20.930.40">
    <property type="entry name" value="Transferrin receptor-like, dimerisation domain"/>
    <property type="match status" value="1"/>
</dbReference>
<evidence type="ECO:0000256" key="15">
    <source>
        <dbReference type="ARBA" id="ARBA00022989"/>
    </source>
</evidence>
<dbReference type="InterPro" id="IPR003137">
    <property type="entry name" value="PA_domain"/>
</dbReference>
<dbReference type="Gene3D" id="3.50.30.30">
    <property type="match status" value="1"/>
</dbReference>
<evidence type="ECO:0000313" key="36">
    <source>
        <dbReference type="EnsemblMetazoa" id="CapteP201615"/>
    </source>
</evidence>
<dbReference type="InterPro" id="IPR039373">
    <property type="entry name" value="Peptidase_M28B"/>
</dbReference>
<keyword evidence="10" id="KW-0479">Metal-binding</keyword>
<dbReference type="CDD" id="cd02121">
    <property type="entry name" value="PA_GCPII_like"/>
    <property type="match status" value="1"/>
</dbReference>
<keyword evidence="11" id="KW-0378">Hydrolase</keyword>
<feature type="domain" description="PA" evidence="32">
    <location>
        <begin position="107"/>
        <end position="194"/>
    </location>
</feature>
<dbReference type="SUPFAM" id="SSF52025">
    <property type="entry name" value="PA domain"/>
    <property type="match status" value="1"/>
</dbReference>
<organism evidence="35">
    <name type="scientific">Capitella teleta</name>
    <name type="common">Polychaete worm</name>
    <dbReference type="NCBI Taxonomy" id="283909"/>
    <lineage>
        <taxon>Eukaryota</taxon>
        <taxon>Metazoa</taxon>
        <taxon>Spiralia</taxon>
        <taxon>Lophotrochozoa</taxon>
        <taxon>Annelida</taxon>
        <taxon>Polychaeta</taxon>
        <taxon>Sedentaria</taxon>
        <taxon>Scolecida</taxon>
        <taxon>Capitellidae</taxon>
        <taxon>Capitella</taxon>
    </lineage>
</organism>
<keyword evidence="9" id="KW-0812">Transmembrane</keyword>
<sequence>MDAERIRENLRKWTSYPHLGGSPGEERLGNELRDAWIEQGLDYVTSQQYEVLLSTVDKEDPSLVFLLNGNDEVQFTSQAEEPVKTPDQNQTDIVPPFNAYSASGQATGQLVYVNYGRVEDFDQLVYNFSVDLTGTVAIARYGKIFRGDKASNAADYGCSGIIIYTDPEDYSVDGEDNVYPDSWWLPGEGVQRGTVFKYDGDPLTQGYPATDSAYRVPLEEAQLPTIPVHPIGYNDALQLMRDMGGVKAPEDWQGGMNFTYYVGPGFVEEKVDWKVRMNITTHNVMANTTNVFGYITGAVEPDRYVLLGNHRDAWVFGALDPTSGTAVMAEVSRVLMKIVQEGWRPRRTIVFCSWGAEEYALIGSVEYVEQFTKPLGERAVVNLNLDMAFEGNASLRGLGVPILYDAMYDVARKVPSANDPSKSLFEEWLVHFPSYDREEQPTGLPSVGQLGAGSDYAGFITMVGIPALDVRYTYSRSKWSISGYPLYHSAYETFHLVESYIDSNFEYSKAVGIYWAEMTRYMADSLVLPFNCSRYAETLGEYVLDLEDGYGKMMSDNGIDLVSFLSDQLKRAVAGFQGASDDFHDRLDDINTNNPILVRAYNDQLMQVERAFTDPNGLPLRPAYKHLIYAPSTHDAYAGATFPGLVDLMFEIEDGNEEDWNEVKHHYAALIFVIESATLVLCPPTLMH</sequence>
<dbReference type="EC" id="3.4.17.21" evidence="23"/>
<dbReference type="FunFam" id="1.20.930.40:FF:000001">
    <property type="entry name" value="N-acetylated-alpha-linked acidic dipeptidase 2"/>
    <property type="match status" value="1"/>
</dbReference>
<dbReference type="OrthoDB" id="5841748at2759"/>
<evidence type="ECO:0000256" key="28">
    <source>
        <dbReference type="ARBA" id="ARBA00080362"/>
    </source>
</evidence>
<feature type="domain" description="Peptidase M28" evidence="34">
    <location>
        <begin position="290"/>
        <end position="479"/>
    </location>
</feature>
<accession>R7V201</accession>
<evidence type="ECO:0000256" key="12">
    <source>
        <dbReference type="ARBA" id="ARBA00022833"/>
    </source>
</evidence>
<keyword evidence="13" id="KW-0106">Calcium</keyword>
<evidence type="ECO:0000259" key="34">
    <source>
        <dbReference type="Pfam" id="PF04389"/>
    </source>
</evidence>
<dbReference type="AlphaFoldDB" id="R7V201"/>
<dbReference type="InterPro" id="IPR036757">
    <property type="entry name" value="TFR-like_dimer_dom_sf"/>
</dbReference>
<feature type="domain" description="Transferrin receptor-like dimerisation" evidence="33">
    <location>
        <begin position="567"/>
        <end position="680"/>
    </location>
</feature>
<evidence type="ECO:0000256" key="29">
    <source>
        <dbReference type="ARBA" id="ARBA00080568"/>
    </source>
</evidence>
<keyword evidence="19" id="KW-0325">Glycoprotein</keyword>
<evidence type="ECO:0000256" key="17">
    <source>
        <dbReference type="ARBA" id="ARBA00023049"/>
    </source>
</evidence>
<dbReference type="SUPFAM" id="SSF53187">
    <property type="entry name" value="Zn-dependent exopeptidases"/>
    <property type="match status" value="1"/>
</dbReference>
<comment type="catalytic activity">
    <reaction evidence="20">
        <text>Release of an unsubstituted, C-terminal glutamyl residue, typically from Ac-Asp-Glu or folylpoly-gamma-glutamates.</text>
        <dbReference type="EC" id="3.4.17.21"/>
    </reaction>
</comment>
<keyword evidence="15" id="KW-1133">Transmembrane helix</keyword>
<dbReference type="Pfam" id="PF02225">
    <property type="entry name" value="PA"/>
    <property type="match status" value="1"/>
</dbReference>
<keyword evidence="6" id="KW-0597">Phosphoprotein</keyword>
<dbReference type="EnsemblMetazoa" id="CapteT201615">
    <property type="protein sequence ID" value="CapteP201615"/>
    <property type="gene ID" value="CapteG201615"/>
</dbReference>
<keyword evidence="8" id="KW-0645">Protease</keyword>
<dbReference type="EMBL" id="KB295847">
    <property type="protein sequence ID" value="ELU12569.1"/>
    <property type="molecule type" value="Genomic_DNA"/>
</dbReference>
<dbReference type="CDD" id="cd08022">
    <property type="entry name" value="M28_PSMA_like"/>
    <property type="match status" value="1"/>
</dbReference>
<dbReference type="GO" id="GO:0005886">
    <property type="term" value="C:plasma membrane"/>
    <property type="evidence" value="ECO:0007669"/>
    <property type="project" value="UniProtKB-SubCell"/>
</dbReference>
<dbReference type="InterPro" id="IPR007484">
    <property type="entry name" value="Peptidase_M28"/>
</dbReference>
<dbReference type="PANTHER" id="PTHR10404">
    <property type="entry name" value="N-ACETYLATED-ALPHA-LINKED ACIDIC DIPEPTIDASE"/>
    <property type="match status" value="1"/>
</dbReference>
<comment type="subcellular location">
    <subcellularLocation>
        <location evidence="2">Cell membrane</location>
        <topology evidence="2">Single-pass type II membrane protein</topology>
    </subcellularLocation>
</comment>
<evidence type="ECO:0000256" key="20">
    <source>
        <dbReference type="ARBA" id="ARBA00052003"/>
    </source>
</evidence>
<evidence type="ECO:0000256" key="7">
    <source>
        <dbReference type="ARBA" id="ARBA00022645"/>
    </source>
</evidence>
<evidence type="ECO:0000256" key="30">
    <source>
        <dbReference type="ARBA" id="ARBA00082075"/>
    </source>
</evidence>
<evidence type="ECO:0000259" key="32">
    <source>
        <dbReference type="Pfam" id="PF02225"/>
    </source>
</evidence>
<protein>
    <recommendedName>
        <fullName evidence="24">Glutamate carboxypeptidase 2</fullName>
        <ecNumber evidence="23">3.4.17.21</ecNumber>
    </recommendedName>
    <alternativeName>
        <fullName evidence="27">Folate hydrolase 1</fullName>
    </alternativeName>
    <alternativeName>
        <fullName evidence="30">Folylpoly-gamma-glutamate carboxypeptidase</fullName>
    </alternativeName>
    <alternativeName>
        <fullName evidence="31">Glutamate carboxypeptidase II</fullName>
    </alternativeName>
    <alternativeName>
        <fullName evidence="28">Membrane glutamate carboxypeptidase</fullName>
    </alternativeName>
    <alternativeName>
        <fullName evidence="29">N-acetylated-alpha-linked acidic dipeptidase I</fullName>
    </alternativeName>
    <alternativeName>
        <fullName evidence="25">Prostate-specific membrane antigen homolog</fullName>
    </alternativeName>
    <alternativeName>
        <fullName evidence="26">Pteroylpoly-gamma-glutamate carboxypeptidase</fullName>
    </alternativeName>
</protein>
<evidence type="ECO:0000256" key="11">
    <source>
        <dbReference type="ARBA" id="ARBA00022801"/>
    </source>
</evidence>
<dbReference type="OMA" id="QGSTEWV"/>
<comment type="function">
    <text evidence="21">Also exhibits a dipeptidyl-peptidase IV type activity. In vitro, cleaves Gly-Pro-AMC.</text>
</comment>
<name>R7V201_CAPTE</name>
<dbReference type="FunFam" id="3.50.30.30:FF:000002">
    <property type="entry name" value="N-acetylated-alpha-linked acidic dipeptidase 2"/>
    <property type="match status" value="1"/>
</dbReference>
<dbReference type="SUPFAM" id="SSF47672">
    <property type="entry name" value="Transferrin receptor-like dimerisation domain"/>
    <property type="match status" value="1"/>
</dbReference>
<dbReference type="EMBL" id="AMQN01005370">
    <property type="status" value="NOT_ANNOTATED_CDS"/>
    <property type="molecule type" value="Genomic_DNA"/>
</dbReference>
<keyword evidence="14" id="KW-0735">Signal-anchor</keyword>
<proteinExistence type="inferred from homology"/>
<evidence type="ECO:0000256" key="21">
    <source>
        <dbReference type="ARBA" id="ARBA00054055"/>
    </source>
</evidence>
<dbReference type="GO" id="GO:0016805">
    <property type="term" value="F:dipeptidase activity"/>
    <property type="evidence" value="ECO:0007669"/>
    <property type="project" value="UniProtKB-KW"/>
</dbReference>
<evidence type="ECO:0000256" key="8">
    <source>
        <dbReference type="ARBA" id="ARBA00022670"/>
    </source>
</evidence>
<comment type="function">
    <text evidence="22">Has both folate hydrolase and N-acetylated-alpha-linked-acidic dipeptidase (NAALADase) activity. Has a preference for tri-alpha-glutamate peptides. In the intestine, required for the uptake of folate. In the brain, modulates excitatory neurotransmission through the hydrolysis of the neuropeptide, N-aceylaspartylglutamate (NAAG), thereby releasing glutamate.</text>
</comment>
<evidence type="ECO:0000256" key="16">
    <source>
        <dbReference type="ARBA" id="ARBA00022997"/>
    </source>
</evidence>
<evidence type="ECO:0000256" key="26">
    <source>
        <dbReference type="ARBA" id="ARBA00078457"/>
    </source>
</evidence>
<dbReference type="Gene3D" id="3.40.630.10">
    <property type="entry name" value="Zn peptidases"/>
    <property type="match status" value="1"/>
</dbReference>
<comment type="subunit">
    <text evidence="4">Homodimer.</text>
</comment>
<dbReference type="GO" id="GO:0004181">
    <property type="term" value="F:metallocarboxypeptidase activity"/>
    <property type="evidence" value="ECO:0007669"/>
    <property type="project" value="UniProtKB-EC"/>
</dbReference>
<comment type="cofactor">
    <cofactor evidence="1">
        <name>Zn(2+)</name>
        <dbReference type="ChEBI" id="CHEBI:29105"/>
    </cofactor>
</comment>
<evidence type="ECO:0000256" key="2">
    <source>
        <dbReference type="ARBA" id="ARBA00004401"/>
    </source>
</evidence>
<reference evidence="35 37" key="2">
    <citation type="journal article" date="2013" name="Nature">
        <title>Insights into bilaterian evolution from three spiralian genomes.</title>
        <authorList>
            <person name="Simakov O."/>
            <person name="Marletaz F."/>
            <person name="Cho S.J."/>
            <person name="Edsinger-Gonzales E."/>
            <person name="Havlak P."/>
            <person name="Hellsten U."/>
            <person name="Kuo D.H."/>
            <person name="Larsson T."/>
            <person name="Lv J."/>
            <person name="Arendt D."/>
            <person name="Savage R."/>
            <person name="Osoegawa K."/>
            <person name="de Jong P."/>
            <person name="Grimwood J."/>
            <person name="Chapman J.A."/>
            <person name="Shapiro H."/>
            <person name="Aerts A."/>
            <person name="Otillar R.P."/>
            <person name="Terry A.Y."/>
            <person name="Boore J.L."/>
            <person name="Grigoriev I.V."/>
            <person name="Lindberg D.R."/>
            <person name="Seaver E.C."/>
            <person name="Weisblat D.A."/>
            <person name="Putnam N.H."/>
            <person name="Rokhsar D.S."/>
        </authorList>
    </citation>
    <scope>NUCLEOTIDE SEQUENCE</scope>
    <source>
        <strain evidence="35 37">I ESC-2004</strain>
    </source>
</reference>
<evidence type="ECO:0000313" key="37">
    <source>
        <dbReference type="Proteomes" id="UP000014760"/>
    </source>
</evidence>